<dbReference type="EMBL" id="NAFI01000140">
    <property type="protein sequence ID" value="OSJ17619.1"/>
    <property type="molecule type" value="Genomic_DNA"/>
</dbReference>
<dbReference type="OrthoDB" id="8251364at2"/>
<evidence type="ECO:0000313" key="4">
    <source>
        <dbReference type="Proteomes" id="UP000193553"/>
    </source>
</evidence>
<comment type="caution">
    <text evidence="3">The sequence shown here is derived from an EMBL/GenBank/DDBJ whole genome shotgun (WGS) entry which is preliminary data.</text>
</comment>
<evidence type="ECO:0000313" key="3">
    <source>
        <dbReference type="EMBL" id="OSJ17619.1"/>
    </source>
</evidence>
<feature type="compositionally biased region" description="Basic and acidic residues" evidence="1">
    <location>
        <begin position="44"/>
        <end position="65"/>
    </location>
</feature>
<accession>A0A1X3GSJ2</accession>
<feature type="chain" id="PRO_5011183166" evidence="2">
    <location>
        <begin position="18"/>
        <end position="71"/>
    </location>
</feature>
<name>A0A1X3GSJ2_9BRAD</name>
<proteinExistence type="predicted"/>
<feature type="signal peptide" evidence="2">
    <location>
        <begin position="1"/>
        <end position="17"/>
    </location>
</feature>
<reference evidence="3 4" key="1">
    <citation type="submission" date="2017-03" db="EMBL/GenBank/DDBJ databases">
        <title>Whole genome sequences of fourteen strains of Bradyrhizobium canariense and one strain of Bradyrhizobium japonicum isolated from Lupinus (Papilionoideae: Genisteae) species in Algeria.</title>
        <authorList>
            <person name="Crovadore J."/>
            <person name="Chekireb D."/>
            <person name="Brachmann A."/>
            <person name="Chablais R."/>
            <person name="Cochard B."/>
            <person name="Lefort F."/>
        </authorList>
    </citation>
    <scope>NUCLEOTIDE SEQUENCE [LARGE SCALE GENOMIC DNA]</scope>
    <source>
        <strain evidence="3 4">UBMA195</strain>
    </source>
</reference>
<dbReference type="RefSeq" id="WP_018458866.1">
    <property type="nucleotide sequence ID" value="NZ_NAEX01000172.1"/>
</dbReference>
<feature type="region of interest" description="Disordered" evidence="1">
    <location>
        <begin position="16"/>
        <end position="71"/>
    </location>
</feature>
<dbReference type="AlphaFoldDB" id="A0A1X3GSJ2"/>
<dbReference type="Proteomes" id="UP000193553">
    <property type="component" value="Unassembled WGS sequence"/>
</dbReference>
<gene>
    <name evidence="3" type="ORF">BSZ18_03850</name>
</gene>
<sequence length="71" mass="7770">MKKLILAMLLIATPALAQPEPLAPKAPLTDRERVQADRAQAATQEKDAPTARPWDRGADGKRPWDRGAQAK</sequence>
<evidence type="ECO:0000256" key="2">
    <source>
        <dbReference type="SAM" id="SignalP"/>
    </source>
</evidence>
<evidence type="ECO:0000256" key="1">
    <source>
        <dbReference type="SAM" id="MobiDB-lite"/>
    </source>
</evidence>
<keyword evidence="2" id="KW-0732">Signal</keyword>
<protein>
    <submittedName>
        <fullName evidence="3">Uncharacterized protein</fullName>
    </submittedName>
</protein>
<organism evidence="3 4">
    <name type="scientific">Bradyrhizobium canariense</name>
    <dbReference type="NCBI Taxonomy" id="255045"/>
    <lineage>
        <taxon>Bacteria</taxon>
        <taxon>Pseudomonadati</taxon>
        <taxon>Pseudomonadota</taxon>
        <taxon>Alphaproteobacteria</taxon>
        <taxon>Hyphomicrobiales</taxon>
        <taxon>Nitrobacteraceae</taxon>
        <taxon>Bradyrhizobium</taxon>
    </lineage>
</organism>